<evidence type="ECO:0000256" key="4">
    <source>
        <dbReference type="ARBA" id="ARBA00022801"/>
    </source>
</evidence>
<keyword evidence="5 8" id="KW-0063">Aspartyl esterase</keyword>
<keyword evidence="8" id="KW-0961">Cell wall biogenesis/degradation</keyword>
<comment type="pathway">
    <text evidence="1 8">Glycan metabolism; pectin degradation; 2-dehydro-3-deoxy-D-gluconate from pectin: step 1/5.</text>
</comment>
<dbReference type="InterPro" id="IPR000070">
    <property type="entry name" value="Pectinesterase_cat"/>
</dbReference>
<evidence type="ECO:0000256" key="5">
    <source>
        <dbReference type="ARBA" id="ARBA00023085"/>
    </source>
</evidence>
<name>A0A8H4UAF7_9HYPO</name>
<comment type="subcellular location">
    <subcellularLocation>
        <location evidence="8">Secreted</location>
    </subcellularLocation>
</comment>
<dbReference type="SUPFAM" id="SSF51126">
    <property type="entry name" value="Pectin lyase-like"/>
    <property type="match status" value="1"/>
</dbReference>
<evidence type="ECO:0000256" key="8">
    <source>
        <dbReference type="RuleBase" id="RU000589"/>
    </source>
</evidence>
<reference evidence="10" key="1">
    <citation type="journal article" date="2020" name="BMC Genomics">
        <title>Correction to: Identification and distribution of gene clusters required for synthesis of sphingolipid metabolism inhibitors in diverse species of the filamentous fungus Fusarium.</title>
        <authorList>
            <person name="Kim H.S."/>
            <person name="Lohmar J.M."/>
            <person name="Busman M."/>
            <person name="Brown D.W."/>
            <person name="Naumann T.A."/>
            <person name="Divon H.H."/>
            <person name="Lysoe E."/>
            <person name="Uhlig S."/>
            <person name="Proctor R.H."/>
        </authorList>
    </citation>
    <scope>NUCLEOTIDE SEQUENCE</scope>
    <source>
        <strain evidence="10">NRRL 20472</strain>
    </source>
</reference>
<comment type="caution">
    <text evidence="10">The sequence shown here is derived from an EMBL/GenBank/DDBJ whole genome shotgun (WGS) entry which is preliminary data.</text>
</comment>
<evidence type="ECO:0000256" key="6">
    <source>
        <dbReference type="ARBA" id="ARBA00047928"/>
    </source>
</evidence>
<dbReference type="OrthoDB" id="2019149at2759"/>
<dbReference type="Pfam" id="PF01095">
    <property type="entry name" value="Pectinesterase"/>
    <property type="match status" value="1"/>
</dbReference>
<evidence type="ECO:0000256" key="2">
    <source>
        <dbReference type="ARBA" id="ARBA00008891"/>
    </source>
</evidence>
<comment type="catalytic activity">
    <reaction evidence="6 8">
        <text>[(1-&gt;4)-alpha-D-galacturonosyl methyl ester](n) + n H2O = [(1-&gt;4)-alpha-D-galacturonosyl](n) + n methanol + n H(+)</text>
        <dbReference type="Rhea" id="RHEA:22380"/>
        <dbReference type="Rhea" id="RHEA-COMP:14570"/>
        <dbReference type="Rhea" id="RHEA-COMP:14573"/>
        <dbReference type="ChEBI" id="CHEBI:15377"/>
        <dbReference type="ChEBI" id="CHEBI:15378"/>
        <dbReference type="ChEBI" id="CHEBI:17790"/>
        <dbReference type="ChEBI" id="CHEBI:140522"/>
        <dbReference type="ChEBI" id="CHEBI:140523"/>
        <dbReference type="EC" id="3.1.1.11"/>
    </reaction>
</comment>
<dbReference type="UniPathway" id="UPA00545">
    <property type="reaction ID" value="UER00823"/>
</dbReference>
<dbReference type="EMBL" id="JABEXW010000059">
    <property type="protein sequence ID" value="KAF4972368.1"/>
    <property type="molecule type" value="Genomic_DNA"/>
</dbReference>
<evidence type="ECO:0000313" key="10">
    <source>
        <dbReference type="EMBL" id="KAF4972368.1"/>
    </source>
</evidence>
<feature type="signal peptide" evidence="8">
    <location>
        <begin position="1"/>
        <end position="28"/>
    </location>
</feature>
<dbReference type="PROSITE" id="PS00503">
    <property type="entry name" value="PECTINESTERASE_2"/>
    <property type="match status" value="1"/>
</dbReference>
<feature type="domain" description="Pectinesterase catalytic" evidence="9">
    <location>
        <begin position="53"/>
        <end position="307"/>
    </location>
</feature>
<organism evidence="10 11">
    <name type="scientific">Fusarium sarcochroum</name>
    <dbReference type="NCBI Taxonomy" id="1208366"/>
    <lineage>
        <taxon>Eukaryota</taxon>
        <taxon>Fungi</taxon>
        <taxon>Dikarya</taxon>
        <taxon>Ascomycota</taxon>
        <taxon>Pezizomycotina</taxon>
        <taxon>Sordariomycetes</taxon>
        <taxon>Hypocreomycetidae</taxon>
        <taxon>Hypocreales</taxon>
        <taxon>Nectriaceae</taxon>
        <taxon>Fusarium</taxon>
        <taxon>Fusarium lateritium species complex</taxon>
    </lineage>
</organism>
<evidence type="ECO:0000256" key="3">
    <source>
        <dbReference type="ARBA" id="ARBA00013229"/>
    </source>
</evidence>
<dbReference type="EC" id="3.1.1.11" evidence="3 8"/>
<keyword evidence="8" id="KW-0964">Secreted</keyword>
<keyword evidence="11" id="KW-1185">Reference proteome</keyword>
<keyword evidence="4 8" id="KW-0378">Hydrolase</keyword>
<evidence type="ECO:0000256" key="7">
    <source>
        <dbReference type="PROSITE-ProRule" id="PRU10040"/>
    </source>
</evidence>
<feature type="active site" evidence="7">
    <location>
        <position position="200"/>
    </location>
</feature>
<dbReference type="Proteomes" id="UP000622797">
    <property type="component" value="Unassembled WGS sequence"/>
</dbReference>
<dbReference type="PANTHER" id="PTHR31321:SF57">
    <property type="entry name" value="PECTINESTERASE 53-RELATED"/>
    <property type="match status" value="1"/>
</dbReference>
<comment type="function">
    <text evidence="8">Involved in maceration and soft-rotting of plant tissue.</text>
</comment>
<dbReference type="InterPro" id="IPR033131">
    <property type="entry name" value="Pectinesterase_Asp_AS"/>
</dbReference>
<sequence length="324" mass="35445">MSPRQSSCFRLLFAWTLLLTQWCYSSQAARLHKRADTDRTVAPANCIVVKTSGAGTGEFTSLQAAVNSIGSSSNPACIFLNPDTYNERVDIKINAPLTLYGSTADTKSYKKNTVTIKNTLGSYDAGSLDASSTVNVRSTNFAAYNINFVNGYTDGQAVALTANGNKTGFYGCSFKSRQDTLYAKNGWMYYSNCYIEGAVDYIFGNGHAWFGECTLHNGNLETEPDDTSRYIIDHSTITSTGSEDLTGKVFLGRPWRVNARVMYQYSTLTEVVHPEGYAPMAEGATPIFQEYGNTGKGADTSKRKYFTPADNALTKKDLWGSGYG</sequence>
<reference evidence="10" key="2">
    <citation type="submission" date="2020-05" db="EMBL/GenBank/DDBJ databases">
        <authorList>
            <person name="Kim H.-S."/>
            <person name="Proctor R.H."/>
            <person name="Brown D.W."/>
        </authorList>
    </citation>
    <scope>NUCLEOTIDE SEQUENCE</scope>
    <source>
        <strain evidence="10">NRRL 20472</strain>
    </source>
</reference>
<dbReference type="GO" id="GO:0030599">
    <property type="term" value="F:pectinesterase activity"/>
    <property type="evidence" value="ECO:0007669"/>
    <property type="project" value="UniProtKB-UniRule"/>
</dbReference>
<feature type="chain" id="PRO_5034674125" description="Pectinesterase" evidence="8">
    <location>
        <begin position="29"/>
        <end position="324"/>
    </location>
</feature>
<dbReference type="InterPro" id="IPR012334">
    <property type="entry name" value="Pectin_lyas_fold"/>
</dbReference>
<dbReference type="Gene3D" id="2.160.20.10">
    <property type="entry name" value="Single-stranded right-handed beta-helix, Pectin lyase-like"/>
    <property type="match status" value="1"/>
</dbReference>
<dbReference type="AlphaFoldDB" id="A0A8H4UAF7"/>
<evidence type="ECO:0000313" key="11">
    <source>
        <dbReference type="Proteomes" id="UP000622797"/>
    </source>
</evidence>
<comment type="similarity">
    <text evidence="2">Belongs to the pectinesterase family.</text>
</comment>
<keyword evidence="8" id="KW-0732">Signal</keyword>
<gene>
    <name evidence="10" type="ORF">FSARC_1053</name>
</gene>
<accession>A0A8H4UAF7</accession>
<dbReference type="PANTHER" id="PTHR31321">
    <property type="entry name" value="ACYL-COA THIOESTER HYDROLASE YBHC-RELATED"/>
    <property type="match status" value="1"/>
</dbReference>
<proteinExistence type="inferred from homology"/>
<dbReference type="GO" id="GO:0045490">
    <property type="term" value="P:pectin catabolic process"/>
    <property type="evidence" value="ECO:0007669"/>
    <property type="project" value="UniProtKB-UniRule"/>
</dbReference>
<protein>
    <recommendedName>
        <fullName evidence="3 8">Pectinesterase</fullName>
        <ecNumber evidence="3 8">3.1.1.11</ecNumber>
    </recommendedName>
</protein>
<dbReference type="GO" id="GO:0042545">
    <property type="term" value="P:cell wall modification"/>
    <property type="evidence" value="ECO:0007669"/>
    <property type="project" value="UniProtKB-UniRule"/>
</dbReference>
<dbReference type="InterPro" id="IPR011050">
    <property type="entry name" value="Pectin_lyase_fold/virulence"/>
</dbReference>
<dbReference type="GO" id="GO:0005576">
    <property type="term" value="C:extracellular region"/>
    <property type="evidence" value="ECO:0007669"/>
    <property type="project" value="UniProtKB-SubCell"/>
</dbReference>
<evidence type="ECO:0000259" key="9">
    <source>
        <dbReference type="Pfam" id="PF01095"/>
    </source>
</evidence>
<evidence type="ECO:0000256" key="1">
    <source>
        <dbReference type="ARBA" id="ARBA00005184"/>
    </source>
</evidence>